<feature type="domain" description="HAMP" evidence="3">
    <location>
        <begin position="405"/>
        <end position="460"/>
    </location>
</feature>
<feature type="domain" description="Guanylate cyclase" evidence="2">
    <location>
        <begin position="505"/>
        <end position="641"/>
    </location>
</feature>
<dbReference type="SUPFAM" id="SSF55073">
    <property type="entry name" value="Nucleotide cyclase"/>
    <property type="match status" value="1"/>
</dbReference>
<reference evidence="4 5" key="2">
    <citation type="journal article" date="2012" name="Int. J. Syst. Evol. Microbiol.">
        <title>Magnetococcus marinus gen. nov., sp. nov., a marine, magnetotactic bacterium that represents a novel lineage (Magnetococcaceae fam. nov.; Magnetococcales ord. nov.) at the base of the Alphaproteobacteria.</title>
        <authorList>
            <person name="Bazylinski D.A."/>
            <person name="Williams T.J."/>
            <person name="Lefevre C.T."/>
            <person name="Berg R.J."/>
            <person name="Zhang C.L."/>
            <person name="Bowser S.S."/>
            <person name="Dean A.J."/>
            <person name="Beveridge T.J."/>
        </authorList>
    </citation>
    <scope>NUCLEOTIDE SEQUENCE [LARGE SCALE GENOMIC DNA]</scope>
    <source>
        <strain evidence="5">ATCC BAA-1437 / JCM 17883 / MC-1</strain>
    </source>
</reference>
<dbReference type="InterPro" id="IPR029787">
    <property type="entry name" value="Nucleotide_cyclase"/>
</dbReference>
<dbReference type="GO" id="GO:0004016">
    <property type="term" value="F:adenylate cyclase activity"/>
    <property type="evidence" value="ECO:0007669"/>
    <property type="project" value="UniProtKB-ARBA"/>
</dbReference>
<organism evidence="4 5">
    <name type="scientific">Magnetococcus marinus (strain ATCC BAA-1437 / JCM 17883 / MC-1)</name>
    <dbReference type="NCBI Taxonomy" id="156889"/>
    <lineage>
        <taxon>Bacteria</taxon>
        <taxon>Pseudomonadati</taxon>
        <taxon>Pseudomonadota</taxon>
        <taxon>Magnetococcia</taxon>
        <taxon>Magnetococcales</taxon>
        <taxon>Magnetococcaceae</taxon>
        <taxon>Magnetococcus</taxon>
    </lineage>
</organism>
<dbReference type="HOGENOM" id="CLU_375887_0_0_5"/>
<keyword evidence="5" id="KW-1185">Reference proteome</keyword>
<dbReference type="InterPro" id="IPR003660">
    <property type="entry name" value="HAMP_dom"/>
</dbReference>
<name>A0L8N6_MAGMM</name>
<proteinExistence type="predicted"/>
<keyword evidence="1" id="KW-0472">Membrane</keyword>
<dbReference type="EMBL" id="CP000471">
    <property type="protein sequence ID" value="ABK44329.1"/>
    <property type="molecule type" value="Genomic_DNA"/>
</dbReference>
<reference evidence="5" key="1">
    <citation type="journal article" date="2009" name="Appl. Environ. Microbiol.">
        <title>Complete genome sequence of the chemolithoautotrophic marine magnetotactic coccus strain MC-1.</title>
        <authorList>
            <person name="Schubbe S."/>
            <person name="Williams T.J."/>
            <person name="Xie G."/>
            <person name="Kiss H.E."/>
            <person name="Brettin T.S."/>
            <person name="Martinez D."/>
            <person name="Ross C.A."/>
            <person name="Schuler D."/>
            <person name="Cox B.L."/>
            <person name="Nealson K.H."/>
            <person name="Bazylinski D.A."/>
        </authorList>
    </citation>
    <scope>NUCLEOTIDE SEQUENCE [LARGE SCALE GENOMIC DNA]</scope>
    <source>
        <strain evidence="5">ATCC BAA-1437 / JCM 17883 / MC-1</strain>
    </source>
</reference>
<evidence type="ECO:0000259" key="2">
    <source>
        <dbReference type="PROSITE" id="PS50125"/>
    </source>
</evidence>
<dbReference type="PANTHER" id="PTHR43081:SF18">
    <property type="entry name" value="BLL7624 PROTEIN"/>
    <property type="match status" value="1"/>
</dbReference>
<keyword evidence="1" id="KW-1133">Transmembrane helix</keyword>
<dbReference type="Gene3D" id="3.30.70.1230">
    <property type="entry name" value="Nucleotide cyclase"/>
    <property type="match status" value="1"/>
</dbReference>
<keyword evidence="1" id="KW-0812">Transmembrane</keyword>
<dbReference type="Pfam" id="PF00211">
    <property type="entry name" value="Guanylate_cyc"/>
    <property type="match status" value="1"/>
</dbReference>
<dbReference type="GO" id="GO:0006171">
    <property type="term" value="P:cAMP biosynthetic process"/>
    <property type="evidence" value="ECO:0007669"/>
    <property type="project" value="TreeGrafter"/>
</dbReference>
<evidence type="ECO:0000256" key="1">
    <source>
        <dbReference type="SAM" id="Phobius"/>
    </source>
</evidence>
<dbReference type="Proteomes" id="UP000002586">
    <property type="component" value="Chromosome"/>
</dbReference>
<feature type="transmembrane region" description="Helical" evidence="1">
    <location>
        <begin position="12"/>
        <end position="34"/>
    </location>
</feature>
<dbReference type="eggNOG" id="COG2114">
    <property type="taxonomic scope" value="Bacteria"/>
</dbReference>
<dbReference type="AlphaFoldDB" id="A0L8N6"/>
<dbReference type="KEGG" id="mgm:Mmc1_1821"/>
<sequence>MQRKLGLNHFASQLIGIVLLLVLFCLGVVTSFYYTNHQILTNYTAVTREENERNTLMRVEMYINLARQAEQSFYAKQNEAATKEISNNIQLALQELEGMEHQEVKNLYETESNKFSVINNMVKAYQASINKELDLWRTRGFTRNEGVSLELRQAAYDGLRSRLSHYNTHGFQSLLDRMRWKEYEFYFYWSPKHVDEVQRLVVFFQRLLDEAELETPLSTELRQGIAAYERELLALSARDQGSSHEAVEDIGDAISTLLAKHTIRDFRYLLRSLLYYEMEYRELGRQQKHVEGIHETLKLLSERIQNSEIAQEDKESLGQALRNYQSAFDKLVLLDKQIAVLTAQTTKIVNALNSNIRQAVAQEEQIMEQIRSFTQTSNQRHNMINLAVLSVMVVLALLLVTRMVRRLAGKVRLIGKLLARIAEGDLNVSLTPSPEAKRDELDQITHDVGAVAYSLKETMSQLQGRNTELEVISHKLAKYLSPQVYASIFSGRQEVLIQSKRKKLTIFFSDIVGFTSTTDSMESEELTTLLNDYLNEMSKIALRHGGTIDKFIGDAIMIFFGDPESHGEKNDAIACVSMAIDMRDRLQLLRKVWREEHGFSRPFRIRIGITTGYCTVGNFGSNERMDYTIIGGTVNLASRLEHQAEPDTILISHETYALVKERIQCTPQAEIQVKGIAHPVSTYRVERCKDPALGESLQLELSGEGFAVQVDGNRIAAGERNTLALQLEEMAQKLRQQA</sequence>
<feature type="transmembrane region" description="Helical" evidence="1">
    <location>
        <begin position="383"/>
        <end position="404"/>
    </location>
</feature>
<dbReference type="PROSITE" id="PS50125">
    <property type="entry name" value="GUANYLATE_CYCLASE_2"/>
    <property type="match status" value="1"/>
</dbReference>
<dbReference type="GO" id="GO:0035556">
    <property type="term" value="P:intracellular signal transduction"/>
    <property type="evidence" value="ECO:0007669"/>
    <property type="project" value="InterPro"/>
</dbReference>
<dbReference type="InterPro" id="IPR001054">
    <property type="entry name" value="A/G_cyclase"/>
</dbReference>
<dbReference type="GO" id="GO:0016020">
    <property type="term" value="C:membrane"/>
    <property type="evidence" value="ECO:0007669"/>
    <property type="project" value="InterPro"/>
</dbReference>
<dbReference type="InterPro" id="IPR050697">
    <property type="entry name" value="Adenylyl/Guanylyl_Cyclase_3/4"/>
</dbReference>
<gene>
    <name evidence="4" type="ordered locus">Mmc1_1821</name>
</gene>
<dbReference type="STRING" id="156889.Mmc1_1821"/>
<dbReference type="SMART" id="SM00304">
    <property type="entry name" value="HAMP"/>
    <property type="match status" value="1"/>
</dbReference>
<dbReference type="PROSITE" id="PS50885">
    <property type="entry name" value="HAMP"/>
    <property type="match status" value="1"/>
</dbReference>
<evidence type="ECO:0000313" key="4">
    <source>
        <dbReference type="EMBL" id="ABK44329.1"/>
    </source>
</evidence>
<dbReference type="RefSeq" id="WP_011713473.1">
    <property type="nucleotide sequence ID" value="NC_008576.1"/>
</dbReference>
<dbReference type="PANTHER" id="PTHR43081">
    <property type="entry name" value="ADENYLATE CYCLASE, TERMINAL-DIFFERENTIATION SPECIFIC-RELATED"/>
    <property type="match status" value="1"/>
</dbReference>
<evidence type="ECO:0000259" key="3">
    <source>
        <dbReference type="PROSITE" id="PS50885"/>
    </source>
</evidence>
<accession>A0L8N6</accession>
<protein>
    <submittedName>
        <fullName evidence="4">Adenylate/guanylate cyclase</fullName>
    </submittedName>
</protein>
<dbReference type="CDD" id="cd07302">
    <property type="entry name" value="CHD"/>
    <property type="match status" value="1"/>
</dbReference>
<dbReference type="SMART" id="SM00044">
    <property type="entry name" value="CYCc"/>
    <property type="match status" value="1"/>
</dbReference>
<evidence type="ECO:0000313" key="5">
    <source>
        <dbReference type="Proteomes" id="UP000002586"/>
    </source>
</evidence>
<dbReference type="Gene3D" id="6.10.340.10">
    <property type="match status" value="1"/>
</dbReference>